<dbReference type="GO" id="GO:0006367">
    <property type="term" value="P:transcription initiation at RNA polymerase II promoter"/>
    <property type="evidence" value="ECO:0007669"/>
    <property type="project" value="InterPro"/>
</dbReference>
<feature type="region of interest" description="Disordered" evidence="6">
    <location>
        <begin position="327"/>
        <end position="385"/>
    </location>
</feature>
<feature type="compositionally biased region" description="Polar residues" evidence="6">
    <location>
        <begin position="99"/>
        <end position="113"/>
    </location>
</feature>
<keyword evidence="3" id="KW-0804">Transcription</keyword>
<dbReference type="SMART" id="SM01371">
    <property type="entry name" value="TFIIA"/>
    <property type="match status" value="1"/>
</dbReference>
<dbReference type="EMBL" id="JAFJYH010000023">
    <property type="protein sequence ID" value="KAG4424233.1"/>
    <property type="molecule type" value="Genomic_DNA"/>
</dbReference>
<comment type="caution">
    <text evidence="7">The sequence shown here is derived from an EMBL/GenBank/DDBJ whole genome shotgun (WGS) entry which is preliminary data.</text>
</comment>
<sequence>MSNTQVGNVYSQIITDVIDSSRVDFEEGGVDEHVLEELRMGWQQKLSQLQVAQFPWDPKPEPVPAMSNPPTVPSNAGNYQSNTPPIPQTQNQNQNQNPGSLTLPQVNNGNRQPQIKAEPGLDHGLQQASQQPYTAMPLTLPANATQAQQRAAQHLHQNYGPRAAASINAIHGPGGPPNQNPQMMAQQQAQQQQRNMQQIGPPQAMSMSQMQAHQQQVMASQNQAMQRQMQQQQGNRPQMSQEQYRQVMAQNAANRLQQANGQNGVGGAQTDGAGDEVESFGVIKGINSSGEEVMGRIEIDGLIRSKIESMGTSMEGGGLMLPLHQASTASKRQRKVKKSAAIQQTDGPDDDDDKDGVKDEELDEDAINSDLDDPDDGLNDEEDDDESMGHIMLCMYDKVQRVKNKWKCVMKDGVLTVNGKEYVFHKASGEYEW</sequence>
<dbReference type="Pfam" id="PF03153">
    <property type="entry name" value="TFIIA"/>
    <property type="match status" value="1"/>
</dbReference>
<dbReference type="InterPro" id="IPR009088">
    <property type="entry name" value="TFIIA_b-brl"/>
</dbReference>
<dbReference type="OrthoDB" id="6275927at2759"/>
<evidence type="ECO:0000313" key="7">
    <source>
        <dbReference type="EMBL" id="KAG4424233.1"/>
    </source>
</evidence>
<proteinExistence type="inferred from homology"/>
<dbReference type="Gene3D" id="2.30.18.10">
    <property type="entry name" value="Transcription factor IIA (TFIIA), beta-barrel domain"/>
    <property type="match status" value="1"/>
</dbReference>
<dbReference type="PANTHER" id="PTHR12694:SF8">
    <property type="entry name" value="TRANSCRIPTION INITIATION FACTOR IIA SUBUNIT 1"/>
    <property type="match status" value="1"/>
</dbReference>
<accession>A0A8H7WGD2</accession>
<dbReference type="FunFam" id="1.10.287.100:FF:000001">
    <property type="entry name" value="Transcription initiation factor IIA subunit"/>
    <property type="match status" value="1"/>
</dbReference>
<evidence type="ECO:0000256" key="5">
    <source>
        <dbReference type="ARBA" id="ARBA00074154"/>
    </source>
</evidence>
<dbReference type="CDD" id="cd07976">
    <property type="entry name" value="TFIIA_alpha_beta_like"/>
    <property type="match status" value="2"/>
</dbReference>
<organism evidence="7 8">
    <name type="scientific">Cadophora malorum</name>
    <dbReference type="NCBI Taxonomy" id="108018"/>
    <lineage>
        <taxon>Eukaryota</taxon>
        <taxon>Fungi</taxon>
        <taxon>Dikarya</taxon>
        <taxon>Ascomycota</taxon>
        <taxon>Pezizomycotina</taxon>
        <taxon>Leotiomycetes</taxon>
        <taxon>Helotiales</taxon>
        <taxon>Ploettnerulaceae</taxon>
        <taxon>Cadophora</taxon>
    </lineage>
</organism>
<dbReference type="Gene3D" id="1.10.287.100">
    <property type="match status" value="1"/>
</dbReference>
<keyword evidence="8" id="KW-1185">Reference proteome</keyword>
<dbReference type="FunFam" id="2.30.18.10:FF:000006">
    <property type="entry name" value="Transcription factor TFIIA complex subunit Toa1"/>
    <property type="match status" value="1"/>
</dbReference>
<protein>
    <recommendedName>
        <fullName evidence="5">Transcription initiation factor IIA large subunit</fullName>
    </recommendedName>
</protein>
<evidence type="ECO:0000256" key="1">
    <source>
        <dbReference type="ARBA" id="ARBA00004123"/>
    </source>
</evidence>
<dbReference type="SUPFAM" id="SSF50784">
    <property type="entry name" value="Transcription factor IIA (TFIIA), beta-barrel domain"/>
    <property type="match status" value="1"/>
</dbReference>
<gene>
    <name evidence="7" type="ORF">IFR04_002637</name>
</gene>
<evidence type="ECO:0000256" key="3">
    <source>
        <dbReference type="ARBA" id="ARBA00023163"/>
    </source>
</evidence>
<feature type="region of interest" description="Disordered" evidence="6">
    <location>
        <begin position="55"/>
        <end position="127"/>
    </location>
</feature>
<dbReference type="SUPFAM" id="SSF47396">
    <property type="entry name" value="Transcription factor IIA (TFIIA), alpha-helical domain"/>
    <property type="match status" value="1"/>
</dbReference>
<dbReference type="PANTHER" id="PTHR12694">
    <property type="entry name" value="TRANSCRIPTION INITIATION FACTOR IIA SUBUNIT 1"/>
    <property type="match status" value="1"/>
</dbReference>
<dbReference type="InterPro" id="IPR004855">
    <property type="entry name" value="TFIIA_asu/bsu"/>
</dbReference>
<name>A0A8H7WGD2_9HELO</name>
<evidence type="ECO:0000256" key="6">
    <source>
        <dbReference type="SAM" id="MobiDB-lite"/>
    </source>
</evidence>
<feature type="compositionally biased region" description="Acidic residues" evidence="6">
    <location>
        <begin position="347"/>
        <end position="385"/>
    </location>
</feature>
<comment type="similarity">
    <text evidence="2">Belongs to the TFIIA subunit 1 family.</text>
</comment>
<keyword evidence="4" id="KW-0539">Nucleus</keyword>
<evidence type="ECO:0000256" key="2">
    <source>
        <dbReference type="ARBA" id="ARBA00010059"/>
    </source>
</evidence>
<dbReference type="GO" id="GO:0005672">
    <property type="term" value="C:transcription factor TFIIA complex"/>
    <property type="evidence" value="ECO:0007669"/>
    <property type="project" value="InterPro"/>
</dbReference>
<reference evidence="7" key="1">
    <citation type="submission" date="2021-02" db="EMBL/GenBank/DDBJ databases">
        <title>Genome sequence Cadophora malorum strain M34.</title>
        <authorList>
            <person name="Stefanovic E."/>
            <person name="Vu D."/>
            <person name="Scully C."/>
            <person name="Dijksterhuis J."/>
            <person name="Roader J."/>
            <person name="Houbraken J."/>
        </authorList>
    </citation>
    <scope>NUCLEOTIDE SEQUENCE</scope>
    <source>
        <strain evidence="7">M34</strain>
    </source>
</reference>
<dbReference type="AlphaFoldDB" id="A0A8H7WGD2"/>
<evidence type="ECO:0000313" key="8">
    <source>
        <dbReference type="Proteomes" id="UP000664132"/>
    </source>
</evidence>
<feature type="compositionally biased region" description="Low complexity" evidence="6">
    <location>
        <begin position="88"/>
        <end position="98"/>
    </location>
</feature>
<evidence type="ECO:0000256" key="4">
    <source>
        <dbReference type="ARBA" id="ARBA00023242"/>
    </source>
</evidence>
<comment type="subcellular location">
    <subcellularLocation>
        <location evidence="1">Nucleus</location>
    </subcellularLocation>
</comment>
<dbReference type="Proteomes" id="UP000664132">
    <property type="component" value="Unassembled WGS sequence"/>
</dbReference>